<keyword evidence="1" id="KW-0812">Transmembrane</keyword>
<organism evidence="2 3">
    <name type="scientific">Euplotes crassus</name>
    <dbReference type="NCBI Taxonomy" id="5936"/>
    <lineage>
        <taxon>Eukaryota</taxon>
        <taxon>Sar</taxon>
        <taxon>Alveolata</taxon>
        <taxon>Ciliophora</taxon>
        <taxon>Intramacronucleata</taxon>
        <taxon>Spirotrichea</taxon>
        <taxon>Hypotrichia</taxon>
        <taxon>Euplotida</taxon>
        <taxon>Euplotidae</taxon>
        <taxon>Moneuplotes</taxon>
    </lineage>
</organism>
<dbReference type="EMBL" id="CAMPGE010013638">
    <property type="protein sequence ID" value="CAI2372357.1"/>
    <property type="molecule type" value="Genomic_DNA"/>
</dbReference>
<name>A0AAD1XGW6_EUPCR</name>
<evidence type="ECO:0000256" key="1">
    <source>
        <dbReference type="SAM" id="Phobius"/>
    </source>
</evidence>
<sequence length="121" mass="14021">MDLAFFFNLGVLIGLITAHIQGALWRTLAVLLANNENLRIMMPNFSTILAHRIKEWKQPEQTANPLELEPTYTVDTENLVYLYDIQFEDKFWFSKLDMLEEIANDYDSLTESMTAMCLSPI</sequence>
<feature type="transmembrane region" description="Helical" evidence="1">
    <location>
        <begin position="6"/>
        <end position="33"/>
    </location>
</feature>
<keyword evidence="1" id="KW-0472">Membrane</keyword>
<evidence type="ECO:0000313" key="3">
    <source>
        <dbReference type="Proteomes" id="UP001295684"/>
    </source>
</evidence>
<gene>
    <name evidence="2" type="ORF">ECRASSUSDP1_LOCUS13686</name>
</gene>
<evidence type="ECO:0000313" key="2">
    <source>
        <dbReference type="EMBL" id="CAI2372357.1"/>
    </source>
</evidence>
<keyword evidence="1" id="KW-1133">Transmembrane helix</keyword>
<accession>A0AAD1XGW6</accession>
<protein>
    <submittedName>
        <fullName evidence="2">Uncharacterized protein</fullName>
    </submittedName>
</protein>
<dbReference type="AlphaFoldDB" id="A0AAD1XGW6"/>
<dbReference type="Proteomes" id="UP001295684">
    <property type="component" value="Unassembled WGS sequence"/>
</dbReference>
<reference evidence="2" key="1">
    <citation type="submission" date="2023-07" db="EMBL/GenBank/DDBJ databases">
        <authorList>
            <consortium name="AG Swart"/>
            <person name="Singh M."/>
            <person name="Singh A."/>
            <person name="Seah K."/>
            <person name="Emmerich C."/>
        </authorList>
    </citation>
    <scope>NUCLEOTIDE SEQUENCE</scope>
    <source>
        <strain evidence="2">DP1</strain>
    </source>
</reference>
<proteinExistence type="predicted"/>
<comment type="caution">
    <text evidence="2">The sequence shown here is derived from an EMBL/GenBank/DDBJ whole genome shotgun (WGS) entry which is preliminary data.</text>
</comment>
<keyword evidence="3" id="KW-1185">Reference proteome</keyword>